<feature type="transmembrane region" description="Helical" evidence="2">
    <location>
        <begin position="180"/>
        <end position="197"/>
    </location>
</feature>
<keyword evidence="4" id="KW-1185">Reference proteome</keyword>
<dbReference type="RefSeq" id="WP_377259253.1">
    <property type="nucleotide sequence ID" value="NZ_JBHLUH010000074.1"/>
</dbReference>
<feature type="region of interest" description="Disordered" evidence="1">
    <location>
        <begin position="1"/>
        <end position="30"/>
    </location>
</feature>
<feature type="transmembrane region" description="Helical" evidence="2">
    <location>
        <begin position="420"/>
        <end position="436"/>
    </location>
</feature>
<feature type="transmembrane region" description="Helical" evidence="2">
    <location>
        <begin position="381"/>
        <end position="400"/>
    </location>
</feature>
<comment type="caution">
    <text evidence="3">The sequence shown here is derived from an EMBL/GenBank/DDBJ whole genome shotgun (WGS) entry which is preliminary data.</text>
</comment>
<feature type="compositionally biased region" description="Low complexity" evidence="1">
    <location>
        <begin position="1"/>
        <end position="17"/>
    </location>
</feature>
<proteinExistence type="predicted"/>
<feature type="transmembrane region" description="Helical" evidence="2">
    <location>
        <begin position="536"/>
        <end position="558"/>
    </location>
</feature>
<feature type="transmembrane region" description="Helical" evidence="2">
    <location>
        <begin position="273"/>
        <end position="296"/>
    </location>
</feature>
<evidence type="ECO:0000256" key="2">
    <source>
        <dbReference type="SAM" id="Phobius"/>
    </source>
</evidence>
<feature type="transmembrane region" description="Helical" evidence="2">
    <location>
        <begin position="153"/>
        <end position="171"/>
    </location>
</feature>
<feature type="transmembrane region" description="Helical" evidence="2">
    <location>
        <begin position="37"/>
        <end position="59"/>
    </location>
</feature>
<dbReference type="EMBL" id="JBHLUH010000074">
    <property type="protein sequence ID" value="MFC0532700.1"/>
    <property type="molecule type" value="Genomic_DNA"/>
</dbReference>
<evidence type="ECO:0000313" key="4">
    <source>
        <dbReference type="Proteomes" id="UP001589867"/>
    </source>
</evidence>
<reference evidence="3 4" key="1">
    <citation type="submission" date="2024-09" db="EMBL/GenBank/DDBJ databases">
        <authorList>
            <person name="Sun Q."/>
            <person name="Mori K."/>
        </authorList>
    </citation>
    <scope>NUCLEOTIDE SEQUENCE [LARGE SCALE GENOMIC DNA]</scope>
    <source>
        <strain evidence="3 4">TBRC 3947</strain>
    </source>
</reference>
<keyword evidence="2" id="KW-0812">Transmembrane</keyword>
<evidence type="ECO:0008006" key="5">
    <source>
        <dbReference type="Google" id="ProtNLM"/>
    </source>
</evidence>
<dbReference type="Proteomes" id="UP001589867">
    <property type="component" value="Unassembled WGS sequence"/>
</dbReference>
<feature type="transmembrane region" description="Helical" evidence="2">
    <location>
        <begin position="229"/>
        <end position="253"/>
    </location>
</feature>
<sequence>MTTQHSTLPSAPATPAAEGGGPTPGRAPARRWWRPDLLTTVGVLAFVLFALGTVGSPLWGGSVLAGTDELGLRSPYADTGFAGIQVQNSFMDDTTNAVIPDTLLFSGRLKDGEIAAWNPYVVGGVPLGAIPTLGLANPLTLPYYLLPDSLAPGYVKLLETLFCGVMMFLFLRRLRLGRPAAVLGGLVFASSAFMIMWTNWPHTRTAAFIPAVFWAAERFVQERRVRDAALISLAVGGMLAGGFPAVTAFTLFTAAPYLLVRAFATYPGQVRRITGVVAGAAGGLVGALALVAFQLLPFTSVMSQVLIAGREQESNEHLSAASLITTLAPWALGTVKPSSPPAWYLPVNLVESMSYIGAAGLVLIVVAVATPWAARAFLPRATWTFLVVALGVWLVVLYSGPGASLAHHLPVFSSNFVGRARSVVWLLIAALAAVGLEIILRRRREATAVEGNRRRRIGYAVGVWAAVGLAGLVIFREARHAAYVAPGGSAQRVERLRQLNEEVLIGLGFLALAAAAVALVWWSGGRSEPLWGRLRVGAAATLPVLAAVQALTLTVPYLPRVEKETFFPVTATHQYLLDNIGHERFAGTTRAMMIGSDSKLQLRALGGHQFVNQRFAELVQGVPTRQFASPTWLDLPALPEVATSPVLDRLGVRYFVASPAAMVFGDRLPGAEGGTPVPLTAPARLTTEGPLRAVTITPVGPLPWRSPQATIDVVLRDTEGREVGHSRRLASGLAEGKPFDLPVASEQVPVGSPLTLDFTTSGFAGQLTVAGSDGQVALGSVTAKTDGLRLVESVPAVIYERREAAPRIRWASEAIVEPDGVARVEQLSSGALRPEQVVLDTPGPAADGAPADLRIDEDGTDAIEVSVSARGAGYLVIADAIQGQFKATVDGHAADLVPADHGLAAVAVPAGEHVVRVEYAAPYDNLGGWVSMLMVIALIAVVLAGRVRDRRRSASEGIGAARRGQIVTSR</sequence>
<organism evidence="3 4">
    <name type="scientific">Phytohabitans kaempferiae</name>
    <dbReference type="NCBI Taxonomy" id="1620943"/>
    <lineage>
        <taxon>Bacteria</taxon>
        <taxon>Bacillati</taxon>
        <taxon>Actinomycetota</taxon>
        <taxon>Actinomycetes</taxon>
        <taxon>Micromonosporales</taxon>
        <taxon>Micromonosporaceae</taxon>
    </lineage>
</organism>
<evidence type="ECO:0000313" key="3">
    <source>
        <dbReference type="EMBL" id="MFC0532700.1"/>
    </source>
</evidence>
<feature type="transmembrane region" description="Helical" evidence="2">
    <location>
        <begin position="355"/>
        <end position="374"/>
    </location>
</feature>
<evidence type="ECO:0000256" key="1">
    <source>
        <dbReference type="SAM" id="MobiDB-lite"/>
    </source>
</evidence>
<name>A0ABV6MDA5_9ACTN</name>
<keyword evidence="2" id="KW-1133">Transmembrane helix</keyword>
<protein>
    <recommendedName>
        <fullName evidence="5">YfhO family protein</fullName>
    </recommendedName>
</protein>
<feature type="transmembrane region" description="Helical" evidence="2">
    <location>
        <begin position="926"/>
        <end position="945"/>
    </location>
</feature>
<feature type="transmembrane region" description="Helical" evidence="2">
    <location>
        <begin position="503"/>
        <end position="524"/>
    </location>
</feature>
<accession>A0ABV6MDA5</accession>
<dbReference type="InterPro" id="IPR018580">
    <property type="entry name" value="Uncharacterised_YfhO"/>
</dbReference>
<dbReference type="PANTHER" id="PTHR38454:SF1">
    <property type="entry name" value="INTEGRAL MEMBRANE PROTEIN"/>
    <property type="match status" value="1"/>
</dbReference>
<feature type="transmembrane region" description="Helical" evidence="2">
    <location>
        <begin position="457"/>
        <end position="475"/>
    </location>
</feature>
<keyword evidence="2" id="KW-0472">Membrane</keyword>
<gene>
    <name evidence="3" type="ORF">ACFFIA_34280</name>
</gene>
<dbReference type="PANTHER" id="PTHR38454">
    <property type="entry name" value="INTEGRAL MEMBRANE PROTEIN-RELATED"/>
    <property type="match status" value="1"/>
</dbReference>